<dbReference type="EMBL" id="FWDO01000004">
    <property type="protein sequence ID" value="SLM18360.1"/>
    <property type="molecule type" value="Genomic_DNA"/>
</dbReference>
<feature type="transmembrane region" description="Helical" evidence="6">
    <location>
        <begin position="73"/>
        <end position="90"/>
    </location>
</feature>
<keyword evidence="3 6" id="KW-0812">Transmembrane</keyword>
<keyword evidence="4 6" id="KW-1133">Transmembrane helix</keyword>
<keyword evidence="5 6" id="KW-0472">Membrane</keyword>
<protein>
    <submittedName>
        <fullName evidence="7">Permease component of ribose/xylose/arabinose/galactoside ABC-type transporters</fullName>
    </submittedName>
</protein>
<reference evidence="7" key="1">
    <citation type="submission" date="2017-02" db="EMBL/GenBank/DDBJ databases">
        <authorList>
            <person name="Regsiter A."/>
            <person name="William W."/>
        </authorList>
    </citation>
    <scope>NUCLEOTIDE SEQUENCE</scope>
    <source>
        <strain evidence="7">BdmA 4</strain>
    </source>
</reference>
<dbReference type="CDD" id="cd06579">
    <property type="entry name" value="TM_PBP1_transp_AraH_like"/>
    <property type="match status" value="1"/>
</dbReference>
<dbReference type="Pfam" id="PF02653">
    <property type="entry name" value="BPD_transp_2"/>
    <property type="match status" value="1"/>
</dbReference>
<dbReference type="InterPro" id="IPR001851">
    <property type="entry name" value="ABC_transp_permease"/>
</dbReference>
<name>A0A3P3XQ08_9SPIR</name>
<feature type="transmembrane region" description="Helical" evidence="6">
    <location>
        <begin position="96"/>
        <end position="123"/>
    </location>
</feature>
<comment type="subcellular location">
    <subcellularLocation>
        <location evidence="1">Cell membrane</location>
        <topology evidence="1">Multi-pass membrane protein</topology>
    </subcellularLocation>
</comment>
<evidence type="ECO:0000256" key="6">
    <source>
        <dbReference type="SAM" id="Phobius"/>
    </source>
</evidence>
<feature type="transmembrane region" description="Helical" evidence="6">
    <location>
        <begin position="135"/>
        <end position="157"/>
    </location>
</feature>
<evidence type="ECO:0000313" key="7">
    <source>
        <dbReference type="EMBL" id="SLM18360.1"/>
    </source>
</evidence>
<dbReference type="AlphaFoldDB" id="A0A3P3XQ08"/>
<feature type="transmembrane region" description="Helical" evidence="6">
    <location>
        <begin position="21"/>
        <end position="39"/>
    </location>
</feature>
<feature type="transmembrane region" description="Helical" evidence="6">
    <location>
        <begin position="163"/>
        <end position="185"/>
    </location>
</feature>
<accession>A0A3P3XQ08</accession>
<evidence type="ECO:0000256" key="4">
    <source>
        <dbReference type="ARBA" id="ARBA00022989"/>
    </source>
</evidence>
<evidence type="ECO:0000256" key="1">
    <source>
        <dbReference type="ARBA" id="ARBA00004651"/>
    </source>
</evidence>
<evidence type="ECO:0000256" key="5">
    <source>
        <dbReference type="ARBA" id="ARBA00023136"/>
    </source>
</evidence>
<gene>
    <name evidence="7" type="ORF">SPIRO4BDMA_40932</name>
</gene>
<dbReference type="GO" id="GO:0022857">
    <property type="term" value="F:transmembrane transporter activity"/>
    <property type="evidence" value="ECO:0007669"/>
    <property type="project" value="InterPro"/>
</dbReference>
<proteinExistence type="predicted"/>
<feature type="transmembrane region" description="Helical" evidence="6">
    <location>
        <begin position="295"/>
        <end position="314"/>
    </location>
</feature>
<keyword evidence="2" id="KW-1003">Cell membrane</keyword>
<evidence type="ECO:0000256" key="2">
    <source>
        <dbReference type="ARBA" id="ARBA00022475"/>
    </source>
</evidence>
<dbReference type="PANTHER" id="PTHR32196">
    <property type="entry name" value="ABC TRANSPORTER PERMEASE PROTEIN YPHD-RELATED-RELATED"/>
    <property type="match status" value="1"/>
</dbReference>
<sequence length="323" mass="33709">MERLMKNGKLHKILHTQWFTLLVVIIVISVVTGMVNPRFFRLANIINIFEQISTLGVVASGAAIMIISGNFDISVGSIIGLSASVMAMMIKAGVPIWVVVPCGILIAIVCDAFVGFTSIVFHAPSFITSLASSSIFKGIALALTSATLQTIFGKFSFLGSARVFGVVPLMFILGIIVYLVVYFILKLTRFGRRVYAIGSNPQAAYLSGINVKGSKMLFFIINGTLVGIAATMLLSRIGAAGASTGAGIEMQAIGAVVIGGTPISGGKGGILGTFLGVLLMGLISNSLNMLQASPYLQELATGALIILAVAVSALSNRNGKASM</sequence>
<evidence type="ECO:0000256" key="3">
    <source>
        <dbReference type="ARBA" id="ARBA00022692"/>
    </source>
</evidence>
<dbReference type="GO" id="GO:0005886">
    <property type="term" value="C:plasma membrane"/>
    <property type="evidence" value="ECO:0007669"/>
    <property type="project" value="UniProtKB-SubCell"/>
</dbReference>
<organism evidence="7">
    <name type="scientific">uncultured spirochete</name>
    <dbReference type="NCBI Taxonomy" id="156406"/>
    <lineage>
        <taxon>Bacteria</taxon>
        <taxon>Pseudomonadati</taxon>
        <taxon>Spirochaetota</taxon>
        <taxon>Spirochaetia</taxon>
        <taxon>Spirochaetales</taxon>
        <taxon>environmental samples</taxon>
    </lineage>
</organism>
<feature type="transmembrane region" description="Helical" evidence="6">
    <location>
        <begin position="216"/>
        <end position="234"/>
    </location>
</feature>